<comment type="caution">
    <text evidence="1">The sequence shown here is derived from an EMBL/GenBank/DDBJ whole genome shotgun (WGS) entry which is preliminary data.</text>
</comment>
<evidence type="ECO:0000313" key="1">
    <source>
        <dbReference type="EMBL" id="RQT28714.1"/>
    </source>
</evidence>
<accession>A0A3N8RIP3</accession>
<evidence type="ECO:0000313" key="2">
    <source>
        <dbReference type="Proteomes" id="UP000269271"/>
    </source>
</evidence>
<reference evidence="1 2" key="1">
    <citation type="submission" date="2018-08" db="EMBL/GenBank/DDBJ databases">
        <title>Comparative analysis of Burkholderia isolates from Puerto Rico.</title>
        <authorList>
            <person name="Hall C."/>
            <person name="Sahl J."/>
            <person name="Wagner D."/>
        </authorList>
    </citation>
    <scope>NUCLEOTIDE SEQUENCE [LARGE SCALE GENOMIC DNA]</scope>
    <source>
        <strain evidence="1 2">Bp9001</strain>
    </source>
</reference>
<protein>
    <submittedName>
        <fullName evidence="1">Uncharacterized protein</fullName>
    </submittedName>
</protein>
<name>A0A3N8RIP3_9BURK</name>
<dbReference type="Proteomes" id="UP000269271">
    <property type="component" value="Unassembled WGS sequence"/>
</dbReference>
<proteinExistence type="predicted"/>
<organism evidence="1 2">
    <name type="scientific">Burkholderia contaminans</name>
    <dbReference type="NCBI Taxonomy" id="488447"/>
    <lineage>
        <taxon>Bacteria</taxon>
        <taxon>Pseudomonadati</taxon>
        <taxon>Pseudomonadota</taxon>
        <taxon>Betaproteobacteria</taxon>
        <taxon>Burkholderiales</taxon>
        <taxon>Burkholderiaceae</taxon>
        <taxon>Burkholderia</taxon>
        <taxon>Burkholderia cepacia complex</taxon>
    </lineage>
</organism>
<dbReference type="AlphaFoldDB" id="A0A3N8RIP3"/>
<dbReference type="EMBL" id="QTQX01000009">
    <property type="protein sequence ID" value="RQT28714.1"/>
    <property type="molecule type" value="Genomic_DNA"/>
</dbReference>
<sequence length="73" mass="8567">MRFRKRISYVDATRWFADGDHDRVETREGGRAIATPEGWRSVKSGDWILRDDCGNCWPMDNRLFTSLYEPAVE</sequence>
<gene>
    <name evidence="1" type="ORF">DF037_16270</name>
</gene>